<dbReference type="PANTHER" id="PTHR43628">
    <property type="entry name" value="ACTIVATOR OF C KINASE PROTEIN 1-RELATED"/>
    <property type="match status" value="1"/>
</dbReference>
<dbReference type="InterPro" id="IPR011990">
    <property type="entry name" value="TPR-like_helical_dom_sf"/>
</dbReference>
<dbReference type="Pfam" id="PF08238">
    <property type="entry name" value="Sel1"/>
    <property type="match status" value="2"/>
</dbReference>
<sequence>WVEKRWPLLLGGADPEITALRMPPVLEATRAMPRAASNRNLFLRREQHADRIQATQEGKANSHIKAASEHQVWAPRHNADNERREPWHLLLLTSRLFPVRDIMKICGACVRELPDGSYSVEQRRLRQSIRRCEECVAAGNQLVLMKEGRTRSEADDCPICQLPLPLDPRQSSFNVCCMKKVCDGCILAAEKRGMDDCPFCRAPTPDESQTLAMVRKRVDKGDPVAMLFLGNQYMHGRHGLEKDVTRAVELYERATELGVKEAHYNLGILYMMGTDVEKDMAKAIRHFEAAAMGGHVPARHNLGCMEYNAGNTAIALQHWMIAAKLGHEKSLNNVKISFMDGLATKADYAAALRGYQKAIDEMSSLDREEAKALLA</sequence>
<dbReference type="Gene3D" id="1.25.40.10">
    <property type="entry name" value="Tetratricopeptide repeat domain"/>
    <property type="match status" value="1"/>
</dbReference>
<protein>
    <recommendedName>
        <fullName evidence="3">RING-type domain-containing protein</fullName>
    </recommendedName>
</protein>
<dbReference type="eggNOG" id="KOG1550">
    <property type="taxonomic scope" value="Eukaryota"/>
</dbReference>
<feature type="non-terminal residue" evidence="1">
    <location>
        <position position="1"/>
    </location>
</feature>
<keyword evidence="2" id="KW-1185">Reference proteome</keyword>
<organism evidence="1 2">
    <name type="scientific">Thalassiosira oceanica</name>
    <name type="common">Marine diatom</name>
    <dbReference type="NCBI Taxonomy" id="159749"/>
    <lineage>
        <taxon>Eukaryota</taxon>
        <taxon>Sar</taxon>
        <taxon>Stramenopiles</taxon>
        <taxon>Ochrophyta</taxon>
        <taxon>Bacillariophyta</taxon>
        <taxon>Coscinodiscophyceae</taxon>
        <taxon>Thalassiosirophycidae</taxon>
        <taxon>Thalassiosirales</taxon>
        <taxon>Thalassiosiraceae</taxon>
        <taxon>Thalassiosira</taxon>
    </lineage>
</organism>
<dbReference type="InterPro" id="IPR052945">
    <property type="entry name" value="Mitotic_Regulator"/>
</dbReference>
<dbReference type="AlphaFoldDB" id="K0SC06"/>
<dbReference type="SUPFAM" id="SSF81901">
    <property type="entry name" value="HCP-like"/>
    <property type="match status" value="1"/>
</dbReference>
<accession>K0SC06</accession>
<proteinExistence type="predicted"/>
<gene>
    <name evidence="1" type="ORF">THAOC_23965</name>
</gene>
<reference evidence="1 2" key="1">
    <citation type="journal article" date="2012" name="Genome Biol.">
        <title>Genome and low-iron response of an oceanic diatom adapted to chronic iron limitation.</title>
        <authorList>
            <person name="Lommer M."/>
            <person name="Specht M."/>
            <person name="Roy A.S."/>
            <person name="Kraemer L."/>
            <person name="Andreson R."/>
            <person name="Gutowska M.A."/>
            <person name="Wolf J."/>
            <person name="Bergner S.V."/>
            <person name="Schilhabel M.B."/>
            <person name="Klostermeier U.C."/>
            <person name="Beiko R.G."/>
            <person name="Rosenstiel P."/>
            <person name="Hippler M."/>
            <person name="Laroche J."/>
        </authorList>
    </citation>
    <scope>NUCLEOTIDE SEQUENCE [LARGE SCALE GENOMIC DNA]</scope>
    <source>
        <strain evidence="1 2">CCMP1005</strain>
    </source>
</reference>
<comment type="caution">
    <text evidence="1">The sequence shown here is derived from an EMBL/GenBank/DDBJ whole genome shotgun (WGS) entry which is preliminary data.</text>
</comment>
<dbReference type="SUPFAM" id="SSF57850">
    <property type="entry name" value="RING/U-box"/>
    <property type="match status" value="1"/>
</dbReference>
<dbReference type="EMBL" id="AGNL01032168">
    <property type="protein sequence ID" value="EJK56197.1"/>
    <property type="molecule type" value="Genomic_DNA"/>
</dbReference>
<evidence type="ECO:0000313" key="2">
    <source>
        <dbReference type="Proteomes" id="UP000266841"/>
    </source>
</evidence>
<dbReference type="InterPro" id="IPR006597">
    <property type="entry name" value="Sel1-like"/>
</dbReference>
<dbReference type="Proteomes" id="UP000266841">
    <property type="component" value="Unassembled WGS sequence"/>
</dbReference>
<evidence type="ECO:0008006" key="3">
    <source>
        <dbReference type="Google" id="ProtNLM"/>
    </source>
</evidence>
<dbReference type="SMART" id="SM00671">
    <property type="entry name" value="SEL1"/>
    <property type="match status" value="3"/>
</dbReference>
<dbReference type="OrthoDB" id="27934at2759"/>
<dbReference type="PANTHER" id="PTHR43628:SF1">
    <property type="entry name" value="CHITIN SYNTHASE REGULATORY FACTOR 2-RELATED"/>
    <property type="match status" value="1"/>
</dbReference>
<name>K0SC06_THAOC</name>
<evidence type="ECO:0000313" key="1">
    <source>
        <dbReference type="EMBL" id="EJK56197.1"/>
    </source>
</evidence>